<proteinExistence type="predicted"/>
<name>A0ACD0WP82_CLALS</name>
<keyword evidence="2" id="KW-1185">Reference proteome</keyword>
<gene>
    <name evidence="1" type="ORF">EJF14_50264</name>
</gene>
<protein>
    <submittedName>
        <fullName evidence="1">mRNA 3-end-processing protein</fullName>
    </submittedName>
</protein>
<dbReference type="EMBL" id="CP038488">
    <property type="protein sequence ID" value="QFZ29041.1"/>
    <property type="molecule type" value="Genomic_DNA"/>
</dbReference>
<accession>A0ACD0WP82</accession>
<organism evidence="1 2">
    <name type="scientific">Clavispora lusitaniae</name>
    <name type="common">Candida lusitaniae</name>
    <dbReference type="NCBI Taxonomy" id="36911"/>
    <lineage>
        <taxon>Eukaryota</taxon>
        <taxon>Fungi</taxon>
        <taxon>Dikarya</taxon>
        <taxon>Ascomycota</taxon>
        <taxon>Saccharomycotina</taxon>
        <taxon>Pichiomycetes</taxon>
        <taxon>Metschnikowiaceae</taxon>
        <taxon>Clavispora</taxon>
    </lineage>
</organism>
<dbReference type="Proteomes" id="UP000326582">
    <property type="component" value="Chromosome 5"/>
</dbReference>
<evidence type="ECO:0000313" key="2">
    <source>
        <dbReference type="Proteomes" id="UP000326582"/>
    </source>
</evidence>
<sequence length="736" mass="85453">MATTTDASGQNRSGVLGQLEDEIVQNPLDHKKWGRLIEHVISKDDEEQVRSVFERYFAIFKFDARQWSNYINFELNKGEQGKVVDLFAKCLPITDDVELCRTYVSYVRRTNDIITGGERARNTVVSAFDFAVDKVGCDIDSFELWNDYLDFYKTWTPATSYEQQQKNDLIRKLYKRCLVIPNAKIEKMWSEYTKWENEVSSPNVASKFIADLSTEYMEARSWNTEWHSVTKSSIKRRMVALSPTNDPNGVLAEQVELWFKWLDLEKKNSLNLKEEELQHRVEYVFKRAISILPFVPEMWYRYTSFLVSGNEEASRNKCIELLSDALKLNPRSFLLSFQLAEFYEKESAFPKAQGVFDSLIKILVKDHSIIQLQIEKLKSSKSKSTEMIKKSKLVEEEHGASSDSDEEDDDEPIIQYSESEALKLLDLELQLSELNKSVTSVYVNFMALCKRSQGIKEVRAVFKQRKNFKPMGYEFYVENAMIEFYSDNKKISDKVFDLAMKTFSKDGGFLYAYLEYLILTNSIESLKVFFEMAITNLSKEISNDKELLQLSTTNILHQKKRAESLKRNQYFMKKMFRRYIRFASCYLNLDTVLLLEKRYSSFFPEDDEMSLFVDRYSKPFDGIAKYDLGERVVIGFEDDEMDIEEKENGLPLKKKRKTNDRDNYSPETSNGKYDGGSFNQQMPGNSQQHGFVGNTIYNLLQVLPNAGYFGPLSEHVFNSSKLVELFGNLTNVPGDS</sequence>
<reference evidence="2" key="1">
    <citation type="journal article" date="2019" name="MBio">
        <title>Comparative genomics for the elucidation of multidrug resistance (MDR) in Candida lusitaniae.</title>
        <authorList>
            <person name="Kannan A."/>
            <person name="Asner S.A."/>
            <person name="Trachsel E."/>
            <person name="Kelly S."/>
            <person name="Parker J."/>
            <person name="Sanglard D."/>
        </authorList>
    </citation>
    <scope>NUCLEOTIDE SEQUENCE [LARGE SCALE GENOMIC DNA]</scope>
    <source>
        <strain evidence="2">P1</strain>
    </source>
</reference>
<evidence type="ECO:0000313" key="1">
    <source>
        <dbReference type="EMBL" id="QFZ29041.1"/>
    </source>
</evidence>